<dbReference type="Proteomes" id="UP000201838">
    <property type="component" value="Unassembled WGS sequence"/>
</dbReference>
<dbReference type="OrthoDB" id="116921at2"/>
<sequence>MALENAKVTNSRTGTVFEIIEISETHVVMRYTMQPHMKVPDIAEHFHSVWDEEFKILEGEGEYRLDGSKGTVKAGETLTMPRGIKHIHPWNTGSEPMVMEQTATVDAPHPRAVRDTLGIIFTLYKAEAEGRILLDKVGIPRNPIKFAATARIFAQGGSYDARFPKAMQDGGAATIGRFVETLGVDMIDPEFR</sequence>
<evidence type="ECO:0000313" key="3">
    <source>
        <dbReference type="Proteomes" id="UP000201838"/>
    </source>
</evidence>
<dbReference type="AlphaFoldDB" id="A0A238J4S4"/>
<gene>
    <name evidence="2" type="ORF">BOA8489_03269</name>
</gene>
<protein>
    <submittedName>
        <fullName evidence="2">Cupin domain protein</fullName>
    </submittedName>
</protein>
<dbReference type="InterPro" id="IPR014710">
    <property type="entry name" value="RmlC-like_jellyroll"/>
</dbReference>
<evidence type="ECO:0000259" key="1">
    <source>
        <dbReference type="Pfam" id="PF07883"/>
    </source>
</evidence>
<dbReference type="EMBL" id="FXXQ01000012">
    <property type="protein sequence ID" value="SMX25135.1"/>
    <property type="molecule type" value="Genomic_DNA"/>
</dbReference>
<evidence type="ECO:0000313" key="2">
    <source>
        <dbReference type="EMBL" id="SMX25135.1"/>
    </source>
</evidence>
<dbReference type="InterPro" id="IPR013096">
    <property type="entry name" value="Cupin_2"/>
</dbReference>
<proteinExistence type="predicted"/>
<dbReference type="Pfam" id="PF07883">
    <property type="entry name" value="Cupin_2"/>
    <property type="match status" value="1"/>
</dbReference>
<accession>A0A238J4S4</accession>
<organism evidence="2 3">
    <name type="scientific">Boseongicola aestuarii</name>
    <dbReference type="NCBI Taxonomy" id="1470561"/>
    <lineage>
        <taxon>Bacteria</taxon>
        <taxon>Pseudomonadati</taxon>
        <taxon>Pseudomonadota</taxon>
        <taxon>Alphaproteobacteria</taxon>
        <taxon>Rhodobacterales</taxon>
        <taxon>Paracoccaceae</taxon>
        <taxon>Boseongicola</taxon>
    </lineage>
</organism>
<dbReference type="SUPFAM" id="SSF51182">
    <property type="entry name" value="RmlC-like cupins"/>
    <property type="match status" value="1"/>
</dbReference>
<dbReference type="InterPro" id="IPR011051">
    <property type="entry name" value="RmlC_Cupin_sf"/>
</dbReference>
<dbReference type="Gene3D" id="2.60.120.10">
    <property type="entry name" value="Jelly Rolls"/>
    <property type="match status" value="1"/>
</dbReference>
<feature type="domain" description="Cupin type-2" evidence="1">
    <location>
        <begin position="32"/>
        <end position="99"/>
    </location>
</feature>
<keyword evidence="3" id="KW-1185">Reference proteome</keyword>
<name>A0A238J4S4_9RHOB</name>
<dbReference type="RefSeq" id="WP_093975336.1">
    <property type="nucleotide sequence ID" value="NZ_FXXQ01000012.1"/>
</dbReference>
<reference evidence="2 3" key="1">
    <citation type="submission" date="2017-05" db="EMBL/GenBank/DDBJ databases">
        <authorList>
            <person name="Song R."/>
            <person name="Chenine A.L."/>
            <person name="Ruprecht R.M."/>
        </authorList>
    </citation>
    <scope>NUCLEOTIDE SEQUENCE [LARGE SCALE GENOMIC DNA]</scope>
    <source>
        <strain evidence="2 3">CECT 8489</strain>
    </source>
</reference>